<evidence type="ECO:0000256" key="15">
    <source>
        <dbReference type="ARBA" id="ARBA00064205"/>
    </source>
</evidence>
<keyword evidence="6" id="KW-0547">Nucleotide-binding</keyword>
<keyword evidence="5" id="KW-0677">Repeat</keyword>
<evidence type="ECO:0000256" key="12">
    <source>
        <dbReference type="ARBA" id="ARBA00032509"/>
    </source>
</evidence>
<dbReference type="FunFam" id="1.10.8.60:FF:000153">
    <property type="entry name" value="Peroxisome biogenesis protein 1"/>
    <property type="match status" value="1"/>
</dbReference>
<evidence type="ECO:0000256" key="9">
    <source>
        <dbReference type="ARBA" id="ARBA00022927"/>
    </source>
</evidence>
<comment type="subunit">
    <text evidence="15">Interacts with PEX6; forming the PEX1-PEX6 AAA ATPase complex, which is composed of a heterohexamer formed by a trimer of PEX1-PEX6 dimers.</text>
</comment>
<dbReference type="GO" id="GO:0016887">
    <property type="term" value="F:ATP hydrolysis activity"/>
    <property type="evidence" value="ECO:0007669"/>
    <property type="project" value="InterPro"/>
</dbReference>
<evidence type="ECO:0000256" key="6">
    <source>
        <dbReference type="ARBA" id="ARBA00022741"/>
    </source>
</evidence>
<evidence type="ECO:0000256" key="16">
    <source>
        <dbReference type="SAM" id="MobiDB-lite"/>
    </source>
</evidence>
<evidence type="ECO:0000256" key="2">
    <source>
        <dbReference type="ARBA" id="ARBA00006914"/>
    </source>
</evidence>
<evidence type="ECO:0000256" key="11">
    <source>
        <dbReference type="ARBA" id="ARBA00023140"/>
    </source>
</evidence>
<protein>
    <recommendedName>
        <fullName evidence="13">Peroxisomal ATPase PEX1</fullName>
    </recommendedName>
    <alternativeName>
        <fullName evidence="12">Peroxin-1</fullName>
    </alternativeName>
</protein>
<dbReference type="GO" id="GO:0016558">
    <property type="term" value="P:protein import into peroxisome matrix"/>
    <property type="evidence" value="ECO:0007669"/>
    <property type="project" value="TreeGrafter"/>
</dbReference>
<keyword evidence="11" id="KW-0576">Peroxisome</keyword>
<dbReference type="GO" id="GO:0005778">
    <property type="term" value="C:peroxisomal membrane"/>
    <property type="evidence" value="ECO:0007669"/>
    <property type="project" value="UniProtKB-SubCell"/>
</dbReference>
<evidence type="ECO:0000259" key="17">
    <source>
        <dbReference type="SMART" id="SM00382"/>
    </source>
</evidence>
<dbReference type="PANTHER" id="PTHR23077:SF12">
    <property type="entry name" value="PEROXISOMAL ATPASE PEX1"/>
    <property type="match status" value="1"/>
</dbReference>
<feature type="compositionally biased region" description="Basic and acidic residues" evidence="16">
    <location>
        <begin position="118"/>
        <end position="130"/>
    </location>
</feature>
<feature type="domain" description="AAA+ ATPase" evidence="17">
    <location>
        <begin position="1112"/>
        <end position="1283"/>
    </location>
</feature>
<keyword evidence="10" id="KW-0472">Membrane</keyword>
<comment type="subcellular location">
    <subcellularLocation>
        <location evidence="1">Cytoplasm</location>
        <location evidence="1">Cytosol</location>
    </subcellularLocation>
    <subcellularLocation>
        <location evidence="14">Peroxisome membrane</location>
    </subcellularLocation>
</comment>
<dbReference type="Pfam" id="PF00004">
    <property type="entry name" value="AAA"/>
    <property type="match status" value="2"/>
</dbReference>
<evidence type="ECO:0000256" key="14">
    <source>
        <dbReference type="ARBA" id="ARBA00046271"/>
    </source>
</evidence>
<reference evidence="18" key="1">
    <citation type="submission" date="2018-02" db="EMBL/GenBank/DDBJ databases">
        <authorList>
            <person name="Cohen D.B."/>
            <person name="Kent A.D."/>
        </authorList>
    </citation>
    <scope>NUCLEOTIDE SEQUENCE</scope>
</reference>
<evidence type="ECO:0000256" key="7">
    <source>
        <dbReference type="ARBA" id="ARBA00022801"/>
    </source>
</evidence>
<dbReference type="Gene3D" id="1.10.8.60">
    <property type="match status" value="2"/>
</dbReference>
<dbReference type="InterPro" id="IPR003593">
    <property type="entry name" value="AAA+_ATPase"/>
</dbReference>
<dbReference type="EMBL" id="OIVN01002079">
    <property type="protein sequence ID" value="SPD00364.1"/>
    <property type="molecule type" value="Genomic_DNA"/>
</dbReference>
<comment type="similarity">
    <text evidence="2">Belongs to the AAA ATPase family.</text>
</comment>
<dbReference type="SMART" id="SM00382">
    <property type="entry name" value="AAA"/>
    <property type="match status" value="2"/>
</dbReference>
<keyword evidence="8" id="KW-0067">ATP-binding</keyword>
<sequence length="1404" mass="154510">MIIDDIYVPLLEHCLTFEVLSVQLVPGTEVAVAPKRRKKNGNAHEGPYMQSSIKEHPFARALLRVQDPDRRFIHKSNVNGVELGIVLTSVAFIHPETAQSFSLNSLQFVVIIPRSSSEESSKNSDNESLRTKSSSTPKVANSGNLTDKKKNRQAIVHILISESVAKGHVMFAKSLRLYLGVGLHSWVYLKECDFNMKKDTPLLSLSPFHVKKFRKNKAIEKNGLEVLDSQHSREVKNMLLKSGSGTTVDHVDRSTHDEVIAALSYESPCEEDGEAACQSDGGKGLQSLLRAWFLAQVDAIASNVGAEVSSLLLGNETLLHYEVKCFKRGTHGKVQASSIGSLEDRNKTTELPIDVSYLLIISDESLQGGRVNAYEIAFDQRNNSLESALENLNLGNPVSFYSVQERTSDKEDLSSLSWKGTTASDVMNSSISSMHVMESVDHLHWFLAKLETRSRYFEWVLVLYTKPWGLPNRLLETNLSVCHQSRWIKCPNQALQQQALRQERLVEKLGGAIFVVPMIGGGGYVFLFGVLWESLGGYYEAGCERRNKWSLSRRENIERRVRGGIRQSCTNGGDFLEIDEYCGCKEEDNNIRFFHRMTISHRRTNFIGELKVDGTLLTEEDIRGAIRTVGEGGGYRCCQRHEGDKVLGPDGLTMAFFQQYWNIVEEDVLAFSQEIVTVLGSSGRSGYFLVLVNGSLLGFLVARKGLGIGTHIFFTIHSSDGGNIQKEVRTLWNPDGKGRLSPKSCGPLHLQLLECMGDAKAGMVVLLSPSSGMWFSSYDLPLPGHVLICGPTGSGKTSLARAVAKSLEDNEDLLAHIVFVCCSQLASEKALTIQQELSNHISDALDHAPSIIIFDDLDSIISSSSNLEGSQPSTSVVALTEFLTDIMDEYGLRKLIFSIAAEKADGHLRSLLVGFRSVSVVIGLGFICEWVKPEKRKSSCGIGPIAFIASVKSLENIPQSLSSSGRFDFHVQLPAPAASERGAILKHEIQKRSLQCCDDILLDIASKCDGYDAYDLEILVDRSVHAAIGRFLPSHSAFDKYEKPTLLREDFSQAMHDFLPVAMRDITKSAPEDGRSGWDDVGGLIDIRNAIKEIIELPSKFPNTFSQAPLRLRSNVLLYGPPGCGKTHLVGAAAAACSLRFISVKGPELLNKYIGASEQAVRDIFSKAAAAAPCLLFFDEFDSIAPKRGHDNTGVTDRVVNQFLTELDGIEVLTGVFVFAATSSLCEESWWAAGGRRQLSEEIWWAAGGSQLVREGWSRPDLLDAALLRPGRLDRLLFCDFPSCQERLDILTVLSRKLPLASDVDLDAIAHMTEGYSGADLQALLSDAQLAAVHDLLGSVDTSEPNKKPVITDAILKSTASMARPSVPETEKQRLYNIYGEFVDSKRSVAAQSRDAKGKRATLA</sequence>
<evidence type="ECO:0000256" key="8">
    <source>
        <dbReference type="ARBA" id="ARBA00022840"/>
    </source>
</evidence>
<dbReference type="Gene3D" id="3.40.50.300">
    <property type="entry name" value="P-loop containing nucleotide triphosphate hydrolases"/>
    <property type="match status" value="2"/>
</dbReference>
<organism evidence="18">
    <name type="scientific">Fagus sylvatica</name>
    <name type="common">Beechnut</name>
    <dbReference type="NCBI Taxonomy" id="28930"/>
    <lineage>
        <taxon>Eukaryota</taxon>
        <taxon>Viridiplantae</taxon>
        <taxon>Streptophyta</taxon>
        <taxon>Embryophyta</taxon>
        <taxon>Tracheophyta</taxon>
        <taxon>Spermatophyta</taxon>
        <taxon>Magnoliopsida</taxon>
        <taxon>eudicotyledons</taxon>
        <taxon>Gunneridae</taxon>
        <taxon>Pentapetalae</taxon>
        <taxon>rosids</taxon>
        <taxon>fabids</taxon>
        <taxon>Fagales</taxon>
        <taxon>Fagaceae</taxon>
        <taxon>Fagus</taxon>
    </lineage>
</organism>
<keyword evidence="4" id="KW-0963">Cytoplasm</keyword>
<feature type="compositionally biased region" description="Polar residues" evidence="16">
    <location>
        <begin position="131"/>
        <end position="145"/>
    </location>
</feature>
<name>A0A2N9GM90_FAGSY</name>
<evidence type="ECO:0000313" key="18">
    <source>
        <dbReference type="EMBL" id="SPD00364.1"/>
    </source>
</evidence>
<dbReference type="InterPro" id="IPR041569">
    <property type="entry name" value="AAA_lid_3"/>
</dbReference>
<evidence type="ECO:0000256" key="5">
    <source>
        <dbReference type="ARBA" id="ARBA00022737"/>
    </source>
</evidence>
<dbReference type="InterPro" id="IPR027417">
    <property type="entry name" value="P-loop_NTPase"/>
</dbReference>
<dbReference type="SUPFAM" id="SSF52540">
    <property type="entry name" value="P-loop containing nucleoside triphosphate hydrolases"/>
    <property type="match status" value="2"/>
</dbReference>
<feature type="region of interest" description="Disordered" evidence="16">
    <location>
        <begin position="118"/>
        <end position="146"/>
    </location>
</feature>
<proteinExistence type="inferred from homology"/>
<evidence type="ECO:0000256" key="3">
    <source>
        <dbReference type="ARBA" id="ARBA00022448"/>
    </source>
</evidence>
<keyword evidence="9" id="KW-0653">Protein transport</keyword>
<dbReference type="InterPro" id="IPR003959">
    <property type="entry name" value="ATPase_AAA_core"/>
</dbReference>
<gene>
    <name evidence="18" type="ORF">FSB_LOCUS28246</name>
</gene>
<dbReference type="FunFam" id="1.10.8.60:FF:000105">
    <property type="entry name" value="PeRoXisome assembly factor"/>
    <property type="match status" value="1"/>
</dbReference>
<accession>A0A2N9GM90</accession>
<dbReference type="Pfam" id="PF17862">
    <property type="entry name" value="AAA_lid_3"/>
    <property type="match status" value="1"/>
</dbReference>
<keyword evidence="3" id="KW-0813">Transport</keyword>
<keyword evidence="7" id="KW-0378">Hydrolase</keyword>
<dbReference type="FunFam" id="3.40.50.300:FF:000149">
    <property type="entry name" value="Nuclear valosin-containing protein-like"/>
    <property type="match status" value="1"/>
</dbReference>
<dbReference type="PANTHER" id="PTHR23077">
    <property type="entry name" value="AAA-FAMILY ATPASE"/>
    <property type="match status" value="1"/>
</dbReference>
<feature type="domain" description="AAA+ ATPase" evidence="17">
    <location>
        <begin position="782"/>
        <end position="977"/>
    </location>
</feature>
<evidence type="ECO:0000256" key="4">
    <source>
        <dbReference type="ARBA" id="ARBA00022490"/>
    </source>
</evidence>
<evidence type="ECO:0000256" key="10">
    <source>
        <dbReference type="ARBA" id="ARBA00023136"/>
    </source>
</evidence>
<evidence type="ECO:0000256" key="1">
    <source>
        <dbReference type="ARBA" id="ARBA00004514"/>
    </source>
</evidence>
<dbReference type="GO" id="GO:0005829">
    <property type="term" value="C:cytosol"/>
    <property type="evidence" value="ECO:0007669"/>
    <property type="project" value="UniProtKB-SubCell"/>
</dbReference>
<evidence type="ECO:0000256" key="13">
    <source>
        <dbReference type="ARBA" id="ARBA00034532"/>
    </source>
</evidence>
<dbReference type="GO" id="GO:0005524">
    <property type="term" value="F:ATP binding"/>
    <property type="evidence" value="ECO:0007669"/>
    <property type="project" value="UniProtKB-KW"/>
</dbReference>
<dbReference type="InterPro" id="IPR050168">
    <property type="entry name" value="AAA_ATPase_domain"/>
</dbReference>